<dbReference type="Pfam" id="PF08100">
    <property type="entry name" value="Dimerisation"/>
    <property type="match status" value="1"/>
</dbReference>
<comment type="caution">
    <text evidence="7">The sequence shown here is derived from an EMBL/GenBank/DDBJ whole genome shotgun (WGS) entry which is preliminary data.</text>
</comment>
<accession>A0A2I0I4T6</accession>
<dbReference type="InterPro" id="IPR036388">
    <property type="entry name" value="WH-like_DNA-bd_sf"/>
</dbReference>
<evidence type="ECO:0000256" key="4">
    <source>
        <dbReference type="PIRSR" id="PIRSR005739-1"/>
    </source>
</evidence>
<evidence type="ECO:0008006" key="9">
    <source>
        <dbReference type="Google" id="ProtNLM"/>
    </source>
</evidence>
<evidence type="ECO:0000259" key="5">
    <source>
        <dbReference type="Pfam" id="PF00891"/>
    </source>
</evidence>
<evidence type="ECO:0000313" key="7">
    <source>
        <dbReference type="EMBL" id="PKI38446.1"/>
    </source>
</evidence>
<keyword evidence="3" id="KW-0949">S-adenosyl-L-methionine</keyword>
<keyword evidence="2" id="KW-0808">Transferase</keyword>
<dbReference type="InterPro" id="IPR012967">
    <property type="entry name" value="COMT_dimerisation"/>
</dbReference>
<protein>
    <recommendedName>
        <fullName evidence="9">Caffeic acid 3-O-methyltransferase-like</fullName>
    </recommendedName>
</protein>
<dbReference type="EMBL" id="PGOL01004102">
    <property type="protein sequence ID" value="PKI38446.1"/>
    <property type="molecule type" value="Genomic_DNA"/>
</dbReference>
<dbReference type="GO" id="GO:0046983">
    <property type="term" value="F:protein dimerization activity"/>
    <property type="evidence" value="ECO:0007669"/>
    <property type="project" value="InterPro"/>
</dbReference>
<dbReference type="AlphaFoldDB" id="A0A2I0I4T6"/>
<feature type="domain" description="O-methyltransferase dimerisation" evidence="6">
    <location>
        <begin position="29"/>
        <end position="121"/>
    </location>
</feature>
<evidence type="ECO:0000256" key="1">
    <source>
        <dbReference type="ARBA" id="ARBA00022603"/>
    </source>
</evidence>
<feature type="domain" description="O-methyltransferase C-terminal" evidence="5">
    <location>
        <begin position="145"/>
        <end position="347"/>
    </location>
</feature>
<dbReference type="SUPFAM" id="SSF53335">
    <property type="entry name" value="S-adenosyl-L-methionine-dependent methyltransferases"/>
    <property type="match status" value="1"/>
</dbReference>
<evidence type="ECO:0000313" key="8">
    <source>
        <dbReference type="Proteomes" id="UP000233551"/>
    </source>
</evidence>
<dbReference type="Gene3D" id="3.40.50.150">
    <property type="entry name" value="Vaccinia Virus protein VP39"/>
    <property type="match status" value="1"/>
</dbReference>
<dbReference type="InterPro" id="IPR001077">
    <property type="entry name" value="COMT_C"/>
</dbReference>
<keyword evidence="1" id="KW-0489">Methyltransferase</keyword>
<feature type="active site" description="Proton acceptor" evidence="4">
    <location>
        <position position="273"/>
    </location>
</feature>
<evidence type="ECO:0000259" key="6">
    <source>
        <dbReference type="Pfam" id="PF08100"/>
    </source>
</evidence>
<dbReference type="PANTHER" id="PTHR11746">
    <property type="entry name" value="O-METHYLTRANSFERASE"/>
    <property type="match status" value="1"/>
</dbReference>
<dbReference type="Gene3D" id="1.10.10.10">
    <property type="entry name" value="Winged helix-like DNA-binding domain superfamily/Winged helix DNA-binding domain"/>
    <property type="match status" value="1"/>
</dbReference>
<proteinExistence type="predicted"/>
<dbReference type="GO" id="GO:0008171">
    <property type="term" value="F:O-methyltransferase activity"/>
    <property type="evidence" value="ECO:0007669"/>
    <property type="project" value="InterPro"/>
</dbReference>
<name>A0A2I0I4T6_PUNGR</name>
<evidence type="ECO:0000256" key="3">
    <source>
        <dbReference type="ARBA" id="ARBA00022691"/>
    </source>
</evidence>
<dbReference type="InterPro" id="IPR036390">
    <property type="entry name" value="WH_DNA-bd_sf"/>
</dbReference>
<gene>
    <name evidence="7" type="ORF">CRG98_041145</name>
</gene>
<evidence type="ECO:0000256" key="2">
    <source>
        <dbReference type="ARBA" id="ARBA00022679"/>
    </source>
</evidence>
<dbReference type="Proteomes" id="UP000233551">
    <property type="component" value="Unassembled WGS sequence"/>
</dbReference>
<keyword evidence="8" id="KW-1185">Reference proteome</keyword>
<sequence length="366" mass="40570">MAQVDRGSSLISHPDVDKDDEAIVYASVLTSSFIVPMVLNAAIKLGVLDTISEAGPEKKLSSDEIASIIGAQNPCMGSTLDRMLRLLATHSVLNCSTRDAKNEGKVERVYGLTPVGRLFVQNKAGGSLVGFLGFSHNQAILDIRHYIKDAVLKGGIPFKMAHGVPAFEYMRSDPEFSGAFNTAVSFHSSIVTEKILKRYTGFEDLRVLIDVGGGRGMTLNMIVSKYPHIKGINFDLPQVIQDASPFEGIEHIGGDMFKEVPRGEAILLKRTCHNWSDEKCLKLLKNCHEALEDNGKLIIIDSIMSEGCDSSLIDKYVSHYDNIMFTQHEGKERTEKEFRLLGEQARFMDFRVVGCACAHWVMELRK</sequence>
<dbReference type="FunFam" id="1.10.10.10:FF:000357">
    <property type="entry name" value="Caffeic acid 3-O-methyltransferase"/>
    <property type="match status" value="1"/>
</dbReference>
<reference evidence="7 8" key="1">
    <citation type="submission" date="2017-11" db="EMBL/GenBank/DDBJ databases">
        <title>De-novo sequencing of pomegranate (Punica granatum L.) genome.</title>
        <authorList>
            <person name="Akparov Z."/>
            <person name="Amiraslanov A."/>
            <person name="Hajiyeva S."/>
            <person name="Abbasov M."/>
            <person name="Kaur K."/>
            <person name="Hamwieh A."/>
            <person name="Solovyev V."/>
            <person name="Salamov A."/>
            <person name="Braich B."/>
            <person name="Kosarev P."/>
            <person name="Mahmoud A."/>
            <person name="Hajiyev E."/>
            <person name="Babayeva S."/>
            <person name="Izzatullayeva V."/>
            <person name="Mammadov A."/>
            <person name="Mammadov A."/>
            <person name="Sharifova S."/>
            <person name="Ojaghi J."/>
            <person name="Eynullazada K."/>
            <person name="Bayramov B."/>
            <person name="Abdulazimova A."/>
            <person name="Shahmuradov I."/>
        </authorList>
    </citation>
    <scope>NUCLEOTIDE SEQUENCE [LARGE SCALE GENOMIC DNA]</scope>
    <source>
        <strain evidence="8">cv. AG2017</strain>
        <tissue evidence="7">Leaf</tissue>
    </source>
</reference>
<dbReference type="GO" id="GO:0032259">
    <property type="term" value="P:methylation"/>
    <property type="evidence" value="ECO:0007669"/>
    <property type="project" value="UniProtKB-KW"/>
</dbReference>
<dbReference type="PROSITE" id="PS51683">
    <property type="entry name" value="SAM_OMT_II"/>
    <property type="match status" value="1"/>
</dbReference>
<dbReference type="InterPro" id="IPR029063">
    <property type="entry name" value="SAM-dependent_MTases_sf"/>
</dbReference>
<dbReference type="SUPFAM" id="SSF46785">
    <property type="entry name" value="Winged helix' DNA-binding domain"/>
    <property type="match status" value="1"/>
</dbReference>
<dbReference type="STRING" id="22663.A0A2I0I4T6"/>
<dbReference type="InterPro" id="IPR016461">
    <property type="entry name" value="COMT-like"/>
</dbReference>
<dbReference type="PIRSF" id="PIRSF005739">
    <property type="entry name" value="O-mtase"/>
    <property type="match status" value="1"/>
</dbReference>
<dbReference type="Pfam" id="PF00891">
    <property type="entry name" value="Methyltransf_2"/>
    <property type="match status" value="1"/>
</dbReference>
<organism evidence="7 8">
    <name type="scientific">Punica granatum</name>
    <name type="common">Pomegranate</name>
    <dbReference type="NCBI Taxonomy" id="22663"/>
    <lineage>
        <taxon>Eukaryota</taxon>
        <taxon>Viridiplantae</taxon>
        <taxon>Streptophyta</taxon>
        <taxon>Embryophyta</taxon>
        <taxon>Tracheophyta</taxon>
        <taxon>Spermatophyta</taxon>
        <taxon>Magnoliopsida</taxon>
        <taxon>eudicotyledons</taxon>
        <taxon>Gunneridae</taxon>
        <taxon>Pentapetalae</taxon>
        <taxon>rosids</taxon>
        <taxon>malvids</taxon>
        <taxon>Myrtales</taxon>
        <taxon>Lythraceae</taxon>
        <taxon>Punica</taxon>
    </lineage>
</organism>